<feature type="transmembrane region" description="Helical" evidence="6">
    <location>
        <begin position="36"/>
        <end position="57"/>
    </location>
</feature>
<keyword evidence="5 6" id="KW-0472">Membrane</keyword>
<dbReference type="PANTHER" id="PTHR43370">
    <property type="entry name" value="SUGAR ABC TRANSPORTER INTEGRAL MEMBRANE PROTEIN-RELATED"/>
    <property type="match status" value="1"/>
</dbReference>
<dbReference type="PANTHER" id="PTHR43370:SF1">
    <property type="entry name" value="GUANOSINE ABC TRANSPORTER PERMEASE PROTEIN NUPQ"/>
    <property type="match status" value="1"/>
</dbReference>
<gene>
    <name evidence="7" type="ORF">WMO66_12080</name>
</gene>
<dbReference type="InterPro" id="IPR001851">
    <property type="entry name" value="ABC_transp_permease"/>
</dbReference>
<evidence type="ECO:0000313" key="7">
    <source>
        <dbReference type="EMBL" id="MEQ2511969.1"/>
    </source>
</evidence>
<evidence type="ECO:0000256" key="3">
    <source>
        <dbReference type="ARBA" id="ARBA00022692"/>
    </source>
</evidence>
<feature type="transmembrane region" description="Helical" evidence="6">
    <location>
        <begin position="6"/>
        <end position="24"/>
    </location>
</feature>
<comment type="caution">
    <text evidence="7">The sequence shown here is derived from an EMBL/GenBank/DDBJ whole genome shotgun (WGS) entry which is preliminary data.</text>
</comment>
<dbReference type="CDD" id="cd06580">
    <property type="entry name" value="TM_PBP1_transp_TpRbsC_like"/>
    <property type="match status" value="1"/>
</dbReference>
<dbReference type="Pfam" id="PF02653">
    <property type="entry name" value="BPD_transp_2"/>
    <property type="match status" value="1"/>
</dbReference>
<evidence type="ECO:0000256" key="5">
    <source>
        <dbReference type="ARBA" id="ARBA00023136"/>
    </source>
</evidence>
<reference evidence="7 8" key="1">
    <citation type="submission" date="2024-03" db="EMBL/GenBank/DDBJ databases">
        <title>Human intestinal bacterial collection.</title>
        <authorList>
            <person name="Pauvert C."/>
            <person name="Hitch T.C.A."/>
            <person name="Clavel T."/>
        </authorList>
    </citation>
    <scope>NUCLEOTIDE SEQUENCE [LARGE SCALE GENOMIC DNA]</scope>
    <source>
        <strain evidence="7 8">CLA-AA-H192</strain>
    </source>
</reference>
<sequence length="317" mass="34223">MNLFIFICQQTLIFLVPLLLVGLGDLFSERSGVLNIALEGIMVFGAFAGIMFIRSASAAMPSWLVLLIAILISILAGILLSSLHAFASIHLKAEQTISSTAIITFATAFCIFYARVMLGTEQVVFRNTFRIDAVPLLSKIPVLGPILFQKAYVTTYLGILVLIVTAFILKRTRFGLRLRSCGENPQAADSVGISVYKMRYAGVLISGALAGLGGLVFILPTTTTYTASVSGYGFLAMSVVVFGQWKPWGIALGALFFGLTKTIAASYSVIPFLYNLGIPEAFFKMLPYVATLIVLAFSTKRSNAPGVIGVPYDKSKR</sequence>
<feature type="transmembrane region" description="Helical" evidence="6">
    <location>
        <begin position="250"/>
        <end position="269"/>
    </location>
</feature>
<feature type="transmembrane region" description="Helical" evidence="6">
    <location>
        <begin position="99"/>
        <end position="118"/>
    </location>
</feature>
<evidence type="ECO:0000256" key="1">
    <source>
        <dbReference type="ARBA" id="ARBA00004651"/>
    </source>
</evidence>
<dbReference type="EMBL" id="JBBMFF010000254">
    <property type="protein sequence ID" value="MEQ2511969.1"/>
    <property type="molecule type" value="Genomic_DNA"/>
</dbReference>
<feature type="transmembrane region" description="Helical" evidence="6">
    <location>
        <begin position="63"/>
        <end position="87"/>
    </location>
</feature>
<feature type="transmembrane region" description="Helical" evidence="6">
    <location>
        <begin position="200"/>
        <end position="219"/>
    </location>
</feature>
<keyword evidence="4 6" id="KW-1133">Transmembrane helix</keyword>
<feature type="transmembrane region" description="Helical" evidence="6">
    <location>
        <begin position="281"/>
        <end position="298"/>
    </location>
</feature>
<dbReference type="Proteomes" id="UP001491552">
    <property type="component" value="Unassembled WGS sequence"/>
</dbReference>
<keyword evidence="2" id="KW-1003">Cell membrane</keyword>
<protein>
    <submittedName>
        <fullName evidence="7">ABC transporter permease</fullName>
    </submittedName>
</protein>
<organism evidence="7 8">
    <name type="scientific">Faecousia intestinalis</name>
    <dbReference type="NCBI Taxonomy" id="3133167"/>
    <lineage>
        <taxon>Bacteria</taxon>
        <taxon>Bacillati</taxon>
        <taxon>Bacillota</taxon>
        <taxon>Clostridia</taxon>
        <taxon>Eubacteriales</taxon>
        <taxon>Oscillospiraceae</taxon>
        <taxon>Faecousia</taxon>
    </lineage>
</organism>
<evidence type="ECO:0000256" key="2">
    <source>
        <dbReference type="ARBA" id="ARBA00022475"/>
    </source>
</evidence>
<dbReference type="RefSeq" id="WP_349136672.1">
    <property type="nucleotide sequence ID" value="NZ_JBBMFF010000254.1"/>
</dbReference>
<evidence type="ECO:0000313" key="8">
    <source>
        <dbReference type="Proteomes" id="UP001491552"/>
    </source>
</evidence>
<keyword evidence="3 6" id="KW-0812">Transmembrane</keyword>
<comment type="subcellular location">
    <subcellularLocation>
        <location evidence="1">Cell membrane</location>
        <topology evidence="1">Multi-pass membrane protein</topology>
    </subcellularLocation>
</comment>
<name>A0ABV1G990_9FIRM</name>
<proteinExistence type="predicted"/>
<keyword evidence="8" id="KW-1185">Reference proteome</keyword>
<accession>A0ABV1G990</accession>
<feature type="transmembrane region" description="Helical" evidence="6">
    <location>
        <begin position="225"/>
        <end position="243"/>
    </location>
</feature>
<evidence type="ECO:0000256" key="6">
    <source>
        <dbReference type="SAM" id="Phobius"/>
    </source>
</evidence>
<feature type="transmembrane region" description="Helical" evidence="6">
    <location>
        <begin position="151"/>
        <end position="169"/>
    </location>
</feature>
<evidence type="ECO:0000256" key="4">
    <source>
        <dbReference type="ARBA" id="ARBA00022989"/>
    </source>
</evidence>